<dbReference type="CDD" id="cd02696">
    <property type="entry name" value="MurNAc-LAA"/>
    <property type="match status" value="1"/>
</dbReference>
<dbReference type="GO" id="GO:0009253">
    <property type="term" value="P:peptidoglycan catabolic process"/>
    <property type="evidence" value="ECO:0007669"/>
    <property type="project" value="InterPro"/>
</dbReference>
<organism evidence="3 4">
    <name type="scientific">Pectinatus brassicae</name>
    <dbReference type="NCBI Taxonomy" id="862415"/>
    <lineage>
        <taxon>Bacteria</taxon>
        <taxon>Bacillati</taxon>
        <taxon>Bacillota</taxon>
        <taxon>Negativicutes</taxon>
        <taxon>Selenomonadales</taxon>
        <taxon>Selenomonadaceae</taxon>
        <taxon>Pectinatus</taxon>
    </lineage>
</organism>
<reference evidence="3 4" key="1">
    <citation type="submission" date="2020-08" db="EMBL/GenBank/DDBJ databases">
        <title>Genomic Encyclopedia of Type Strains, Phase IV (KMG-IV): sequencing the most valuable type-strain genomes for metagenomic binning, comparative biology and taxonomic classification.</title>
        <authorList>
            <person name="Goeker M."/>
        </authorList>
    </citation>
    <scope>NUCLEOTIDE SEQUENCE [LARGE SCALE GENOMIC DNA]</scope>
    <source>
        <strain evidence="3 4">DSM 24661</strain>
    </source>
</reference>
<sequence length="188" mass="20620">MKIFINPGHMPNVDSGAVNEHLILRECDIALSIGNLLAHKLKITGHKVKLLQSNNLCGESPDYPNICAIANNWQADIFISLHCNAFNTKARGTETLCYNKNSNAGALAQLIQLQLINSLQNFDAALPDRGIKQRPDLAVLRCTTMPAILIEMAFIDNDNDALLLINKQDTIAAAISRGITDYDAQLHC</sequence>
<dbReference type="InterPro" id="IPR002508">
    <property type="entry name" value="MurNAc-LAA_cat"/>
</dbReference>
<dbReference type="EC" id="3.5.1.28" evidence="3"/>
<gene>
    <name evidence="3" type="ORF">HNR32_001958</name>
</gene>
<dbReference type="Pfam" id="PF01520">
    <property type="entry name" value="Amidase_3"/>
    <property type="match status" value="1"/>
</dbReference>
<dbReference type="AlphaFoldDB" id="A0A840UV62"/>
<protein>
    <submittedName>
        <fullName evidence="3">N-acetylmuramoyl-L-alanine amidase</fullName>
        <ecNumber evidence="3">3.5.1.28</ecNumber>
    </submittedName>
</protein>
<dbReference type="PANTHER" id="PTHR30404">
    <property type="entry name" value="N-ACETYLMURAMOYL-L-ALANINE AMIDASE"/>
    <property type="match status" value="1"/>
</dbReference>
<keyword evidence="1 3" id="KW-0378">Hydrolase</keyword>
<evidence type="ECO:0000313" key="3">
    <source>
        <dbReference type="EMBL" id="MBB5336803.1"/>
    </source>
</evidence>
<dbReference type="SMART" id="SM00646">
    <property type="entry name" value="Ami_3"/>
    <property type="match status" value="1"/>
</dbReference>
<evidence type="ECO:0000313" key="4">
    <source>
        <dbReference type="Proteomes" id="UP000559117"/>
    </source>
</evidence>
<dbReference type="EMBL" id="JACHFH010000024">
    <property type="protein sequence ID" value="MBB5336803.1"/>
    <property type="molecule type" value="Genomic_DNA"/>
</dbReference>
<dbReference type="SUPFAM" id="SSF53187">
    <property type="entry name" value="Zn-dependent exopeptidases"/>
    <property type="match status" value="1"/>
</dbReference>
<name>A0A840UV62_9FIRM</name>
<dbReference type="InterPro" id="IPR050695">
    <property type="entry name" value="N-acetylmuramoyl_amidase_3"/>
</dbReference>
<dbReference type="PANTHER" id="PTHR30404:SF0">
    <property type="entry name" value="N-ACETYLMURAMOYL-L-ALANINE AMIDASE AMIC"/>
    <property type="match status" value="1"/>
</dbReference>
<dbReference type="RefSeq" id="WP_183862070.1">
    <property type="nucleotide sequence ID" value="NZ_JACHFH010000024.1"/>
</dbReference>
<evidence type="ECO:0000256" key="1">
    <source>
        <dbReference type="ARBA" id="ARBA00022801"/>
    </source>
</evidence>
<proteinExistence type="predicted"/>
<dbReference type="Gene3D" id="3.40.630.40">
    <property type="entry name" value="Zn-dependent exopeptidases"/>
    <property type="match status" value="1"/>
</dbReference>
<accession>A0A840UV62</accession>
<keyword evidence="4" id="KW-1185">Reference proteome</keyword>
<dbReference type="Proteomes" id="UP000559117">
    <property type="component" value="Unassembled WGS sequence"/>
</dbReference>
<dbReference type="GO" id="GO:0030288">
    <property type="term" value="C:outer membrane-bounded periplasmic space"/>
    <property type="evidence" value="ECO:0007669"/>
    <property type="project" value="TreeGrafter"/>
</dbReference>
<comment type="caution">
    <text evidence="3">The sequence shown here is derived from an EMBL/GenBank/DDBJ whole genome shotgun (WGS) entry which is preliminary data.</text>
</comment>
<feature type="domain" description="MurNAc-LAA" evidence="2">
    <location>
        <begin position="67"/>
        <end position="180"/>
    </location>
</feature>
<evidence type="ECO:0000259" key="2">
    <source>
        <dbReference type="SMART" id="SM00646"/>
    </source>
</evidence>
<dbReference type="GO" id="GO:0008745">
    <property type="term" value="F:N-acetylmuramoyl-L-alanine amidase activity"/>
    <property type="evidence" value="ECO:0007669"/>
    <property type="project" value="UniProtKB-EC"/>
</dbReference>